<evidence type="ECO:0000259" key="7">
    <source>
        <dbReference type="PROSITE" id="PS50975"/>
    </source>
</evidence>
<keyword evidence="4 6" id="KW-0067">ATP-binding</keyword>
<evidence type="ECO:0000259" key="8">
    <source>
        <dbReference type="PROSITE" id="PS50979"/>
    </source>
</evidence>
<dbReference type="Gene3D" id="3.30.470.20">
    <property type="entry name" value="ATP-grasp fold, B domain"/>
    <property type="match status" value="1"/>
</dbReference>
<dbReference type="PROSITE" id="PS00867">
    <property type="entry name" value="CPSASE_2"/>
    <property type="match status" value="1"/>
</dbReference>
<dbReference type="PROSITE" id="PS50979">
    <property type="entry name" value="BC"/>
    <property type="match status" value="1"/>
</dbReference>
<dbReference type="InterPro" id="IPR050856">
    <property type="entry name" value="Biotin_carboxylase_complex"/>
</dbReference>
<dbReference type="PROSITE" id="PS00866">
    <property type="entry name" value="CPSASE_1"/>
    <property type="match status" value="1"/>
</dbReference>
<dbReference type="PANTHER" id="PTHR18866:SF33">
    <property type="entry name" value="METHYLCROTONOYL-COA CARBOXYLASE SUBUNIT ALPHA, MITOCHONDRIAL-RELATED"/>
    <property type="match status" value="1"/>
</dbReference>
<evidence type="ECO:0000256" key="1">
    <source>
        <dbReference type="ARBA" id="ARBA00013263"/>
    </source>
</evidence>
<proteinExistence type="predicted"/>
<evidence type="ECO:0000256" key="5">
    <source>
        <dbReference type="ARBA" id="ARBA00023267"/>
    </source>
</evidence>
<dbReference type="SUPFAM" id="SSF56059">
    <property type="entry name" value="Glutathione synthetase ATP-binding domain-like"/>
    <property type="match status" value="1"/>
</dbReference>
<keyword evidence="5" id="KW-0092">Biotin</keyword>
<dbReference type="GO" id="GO:0005524">
    <property type="term" value="F:ATP binding"/>
    <property type="evidence" value="ECO:0007669"/>
    <property type="project" value="UniProtKB-UniRule"/>
</dbReference>
<organism evidence="9 10">
    <name type="scientific">Candidatus Segetimicrobium genomatis</name>
    <dbReference type="NCBI Taxonomy" id="2569760"/>
    <lineage>
        <taxon>Bacteria</taxon>
        <taxon>Bacillati</taxon>
        <taxon>Candidatus Sysuimicrobiota</taxon>
        <taxon>Candidatus Sysuimicrobiia</taxon>
        <taxon>Candidatus Sysuimicrobiales</taxon>
        <taxon>Candidatus Segetimicrobiaceae</taxon>
        <taxon>Candidatus Segetimicrobium</taxon>
    </lineage>
</organism>
<dbReference type="PANTHER" id="PTHR18866">
    <property type="entry name" value="CARBOXYLASE:PYRUVATE/ACETYL-COA/PROPIONYL-COA CARBOXYLASE"/>
    <property type="match status" value="1"/>
</dbReference>
<keyword evidence="2" id="KW-0436">Ligase</keyword>
<protein>
    <recommendedName>
        <fullName evidence="1">biotin carboxylase</fullName>
        <ecNumber evidence="1">6.3.4.14</ecNumber>
    </recommendedName>
</protein>
<dbReference type="FunFam" id="3.40.50.20:FF:000010">
    <property type="entry name" value="Propionyl-CoA carboxylase subunit alpha"/>
    <property type="match status" value="1"/>
</dbReference>
<keyword evidence="3 6" id="KW-0547">Nucleotide-binding</keyword>
<gene>
    <name evidence="9" type="ORF">E6H02_08935</name>
</gene>
<dbReference type="GO" id="GO:0004075">
    <property type="term" value="F:biotin carboxylase activity"/>
    <property type="evidence" value="ECO:0007669"/>
    <property type="project" value="UniProtKB-EC"/>
</dbReference>
<evidence type="ECO:0000256" key="3">
    <source>
        <dbReference type="ARBA" id="ARBA00022741"/>
    </source>
</evidence>
<evidence type="ECO:0000256" key="2">
    <source>
        <dbReference type="ARBA" id="ARBA00022598"/>
    </source>
</evidence>
<dbReference type="InterPro" id="IPR011761">
    <property type="entry name" value="ATP-grasp"/>
</dbReference>
<reference evidence="9 10" key="1">
    <citation type="journal article" date="2019" name="Nat. Microbiol.">
        <title>Mediterranean grassland soil C-N compound turnover is dependent on rainfall and depth, and is mediated by genomically divergent microorganisms.</title>
        <authorList>
            <person name="Diamond S."/>
            <person name="Andeer P.F."/>
            <person name="Li Z."/>
            <person name="Crits-Christoph A."/>
            <person name="Burstein D."/>
            <person name="Anantharaman K."/>
            <person name="Lane K.R."/>
            <person name="Thomas B.C."/>
            <person name="Pan C."/>
            <person name="Northen T.R."/>
            <person name="Banfield J.F."/>
        </authorList>
    </citation>
    <scope>NUCLEOTIDE SEQUENCE [LARGE SCALE GENOMIC DNA]</scope>
    <source>
        <strain evidence="9">NP_5</strain>
    </source>
</reference>
<feature type="domain" description="Biotin carboxylation" evidence="8">
    <location>
        <begin position="7"/>
        <end position="389"/>
    </location>
</feature>
<feature type="domain" description="ATP-grasp" evidence="7">
    <location>
        <begin position="126"/>
        <end position="320"/>
    </location>
</feature>
<dbReference type="SMART" id="SM00878">
    <property type="entry name" value="Biotin_carb_C"/>
    <property type="match status" value="1"/>
</dbReference>
<dbReference type="InterPro" id="IPR011054">
    <property type="entry name" value="Rudment_hybrid_motif"/>
</dbReference>
<dbReference type="InterPro" id="IPR005481">
    <property type="entry name" value="BC-like_N"/>
</dbReference>
<dbReference type="AlphaFoldDB" id="A0A537LNS1"/>
<dbReference type="PROSITE" id="PS50975">
    <property type="entry name" value="ATP_GRASP"/>
    <property type="match status" value="1"/>
</dbReference>
<dbReference type="InterPro" id="IPR005479">
    <property type="entry name" value="CPAse_ATP-bd"/>
</dbReference>
<dbReference type="FunFam" id="3.30.1490.20:FF:000003">
    <property type="entry name" value="acetyl-CoA carboxylase isoform X1"/>
    <property type="match status" value="1"/>
</dbReference>
<dbReference type="InterPro" id="IPR016185">
    <property type="entry name" value="PreATP-grasp_dom_sf"/>
</dbReference>
<sequence length="389" mass="41265">MGTPPKRLQKVLVANRGEIALRVIRACRARGLVPVTIYSDADRGALHVRAAAEAYRVGGPEPADSYLNIPAVVAAARRAGADAVHPGYGFLSENPAFAEACAQAGLVFVGPPAGVLAVCGDKAAARRRVAAGGVPVLPGTDPVDDRAAIADAARLGFPVLIKAAAGGGGKGIHRAARSEDLPGALRLARSEARGAFGDDRVYLERWVERPRHIEVQIVADDHESVVHLGERDCSIQRRHQKLIEESPAPRLPAGIQEAIRNAATAAARAVGYRNAGTVEFLVSDGSFYFLEINARLQVEHPVTEMVTGCDLVALQLEVASGAPLPVHQEQIRLHGHAIECRISAEDPENQFLPWSGRIGQVLLPGGPSIRIDGALAPGMEISRHYDPLL</sequence>
<dbReference type="GO" id="GO:0046872">
    <property type="term" value="F:metal ion binding"/>
    <property type="evidence" value="ECO:0007669"/>
    <property type="project" value="InterPro"/>
</dbReference>
<dbReference type="Pfam" id="PF02786">
    <property type="entry name" value="CPSase_L_D2"/>
    <property type="match status" value="1"/>
</dbReference>
<name>A0A537LNS1_9BACT</name>
<dbReference type="InterPro" id="IPR011764">
    <property type="entry name" value="Biotin_carboxylation_dom"/>
</dbReference>
<dbReference type="SUPFAM" id="SSF51246">
    <property type="entry name" value="Rudiment single hybrid motif"/>
    <property type="match status" value="1"/>
</dbReference>
<dbReference type="SUPFAM" id="SSF52440">
    <property type="entry name" value="PreATP-grasp domain"/>
    <property type="match status" value="1"/>
</dbReference>
<evidence type="ECO:0000256" key="4">
    <source>
        <dbReference type="ARBA" id="ARBA00022840"/>
    </source>
</evidence>
<evidence type="ECO:0000256" key="6">
    <source>
        <dbReference type="PROSITE-ProRule" id="PRU00409"/>
    </source>
</evidence>
<evidence type="ECO:0000313" key="10">
    <source>
        <dbReference type="Proteomes" id="UP000320393"/>
    </source>
</evidence>
<dbReference type="Proteomes" id="UP000320393">
    <property type="component" value="Unassembled WGS sequence"/>
</dbReference>
<feature type="non-terminal residue" evidence="9">
    <location>
        <position position="389"/>
    </location>
</feature>
<accession>A0A537LNS1</accession>
<dbReference type="Pfam" id="PF02785">
    <property type="entry name" value="Biotin_carb_C"/>
    <property type="match status" value="1"/>
</dbReference>
<dbReference type="EC" id="6.3.4.14" evidence="1"/>
<dbReference type="Pfam" id="PF00289">
    <property type="entry name" value="Biotin_carb_N"/>
    <property type="match status" value="1"/>
</dbReference>
<dbReference type="EMBL" id="VBAM01000343">
    <property type="protein sequence ID" value="TMJ09592.1"/>
    <property type="molecule type" value="Genomic_DNA"/>
</dbReference>
<dbReference type="InterPro" id="IPR005482">
    <property type="entry name" value="Biotin_COase_C"/>
</dbReference>
<comment type="caution">
    <text evidence="9">The sequence shown here is derived from an EMBL/GenBank/DDBJ whole genome shotgun (WGS) entry which is preliminary data.</text>
</comment>
<evidence type="ECO:0000313" key="9">
    <source>
        <dbReference type="EMBL" id="TMJ09592.1"/>
    </source>
</evidence>